<keyword evidence="3 7" id="KW-0812">Transmembrane</keyword>
<evidence type="ECO:0000313" key="10">
    <source>
        <dbReference type="Proteomes" id="UP000218811"/>
    </source>
</evidence>
<evidence type="ECO:0000256" key="5">
    <source>
        <dbReference type="ARBA" id="ARBA00023136"/>
    </source>
</evidence>
<evidence type="ECO:0000313" key="9">
    <source>
        <dbReference type="EMBL" id="PCH41778.1"/>
    </source>
</evidence>
<evidence type="ECO:0000256" key="2">
    <source>
        <dbReference type="ARBA" id="ARBA00007262"/>
    </source>
</evidence>
<dbReference type="InterPro" id="IPR001841">
    <property type="entry name" value="Znf_RING"/>
</dbReference>
<accession>A0A2H3JVB4</accession>
<keyword evidence="5 7" id="KW-0472">Membrane</keyword>
<dbReference type="Pfam" id="PF13639">
    <property type="entry name" value="zf-RING_2"/>
    <property type="match status" value="1"/>
</dbReference>
<dbReference type="EMBL" id="KB468113">
    <property type="protein sequence ID" value="PCH41778.1"/>
    <property type="molecule type" value="Genomic_DNA"/>
</dbReference>
<dbReference type="SMART" id="SM00184">
    <property type="entry name" value="RING"/>
    <property type="match status" value="1"/>
</dbReference>
<dbReference type="AlphaFoldDB" id="A0A2H3JVB4"/>
<dbReference type="OMA" id="QANGMRC"/>
<dbReference type="GO" id="GO:0008270">
    <property type="term" value="F:zinc ion binding"/>
    <property type="evidence" value="ECO:0007669"/>
    <property type="project" value="UniProtKB-KW"/>
</dbReference>
<sequence>MSVQNILFDCLLCGGSFQAEARTQLPCGHIFHAECITPHMQANGMRCPRCRLYKKIFVTLLVSVAVGGATTAIISYAIIHAMLEGIGFSAVGPVAGSFAARMQSLIGNVRSRSLFAIYQSIGMGGAIPIVWTVTPGVVVGIIAGIVVWQYWDSLEDLAQSLESIAGQLWEEIERFVREARRGAERQIQSFGSSATRWFCGRF</sequence>
<keyword evidence="6" id="KW-0479">Metal-binding</keyword>
<dbReference type="OrthoDB" id="440424at2759"/>
<dbReference type="PANTHER" id="PTHR16932:SF18">
    <property type="entry name" value="INTERFERON, ALPHA-INDUCIBLE PROTEIN 27-LIKE 2"/>
    <property type="match status" value="1"/>
</dbReference>
<evidence type="ECO:0000256" key="6">
    <source>
        <dbReference type="PROSITE-ProRule" id="PRU00175"/>
    </source>
</evidence>
<evidence type="ECO:0000259" key="8">
    <source>
        <dbReference type="PROSITE" id="PS50089"/>
    </source>
</evidence>
<keyword evidence="10" id="KW-1185">Reference proteome</keyword>
<comment type="similarity">
    <text evidence="2">Belongs to the IFI6/IFI27 family.</text>
</comment>
<feature type="transmembrane region" description="Helical" evidence="7">
    <location>
        <begin position="127"/>
        <end position="151"/>
    </location>
</feature>
<gene>
    <name evidence="9" type="ORF">WOLCODRAFT_17328</name>
</gene>
<name>A0A2H3JVB4_WOLCO</name>
<evidence type="ECO:0000256" key="1">
    <source>
        <dbReference type="ARBA" id="ARBA00004141"/>
    </source>
</evidence>
<comment type="subcellular location">
    <subcellularLocation>
        <location evidence="1">Membrane</location>
        <topology evidence="1">Multi-pass membrane protein</topology>
    </subcellularLocation>
</comment>
<dbReference type="STRING" id="742152.A0A2H3JVB4"/>
<protein>
    <recommendedName>
        <fullName evidence="8">RING-type domain-containing protein</fullName>
    </recommendedName>
</protein>
<keyword evidence="6" id="KW-0863">Zinc-finger</keyword>
<feature type="domain" description="RING-type" evidence="8">
    <location>
        <begin position="10"/>
        <end position="51"/>
    </location>
</feature>
<organism evidence="9 10">
    <name type="scientific">Wolfiporia cocos (strain MD-104)</name>
    <name type="common">Brown rot fungus</name>
    <dbReference type="NCBI Taxonomy" id="742152"/>
    <lineage>
        <taxon>Eukaryota</taxon>
        <taxon>Fungi</taxon>
        <taxon>Dikarya</taxon>
        <taxon>Basidiomycota</taxon>
        <taxon>Agaricomycotina</taxon>
        <taxon>Agaricomycetes</taxon>
        <taxon>Polyporales</taxon>
        <taxon>Phaeolaceae</taxon>
        <taxon>Wolfiporia</taxon>
    </lineage>
</organism>
<evidence type="ECO:0000256" key="7">
    <source>
        <dbReference type="SAM" id="Phobius"/>
    </source>
</evidence>
<proteinExistence type="inferred from homology"/>
<dbReference type="PROSITE" id="PS50089">
    <property type="entry name" value="ZF_RING_2"/>
    <property type="match status" value="1"/>
</dbReference>
<dbReference type="SUPFAM" id="SSF57850">
    <property type="entry name" value="RING/U-box"/>
    <property type="match status" value="1"/>
</dbReference>
<keyword evidence="6" id="KW-0862">Zinc</keyword>
<dbReference type="InterPro" id="IPR009311">
    <property type="entry name" value="IFI6/IFI27-like"/>
</dbReference>
<dbReference type="GO" id="GO:0016020">
    <property type="term" value="C:membrane"/>
    <property type="evidence" value="ECO:0007669"/>
    <property type="project" value="UniProtKB-SubCell"/>
</dbReference>
<dbReference type="CDD" id="cd16448">
    <property type="entry name" value="RING-H2"/>
    <property type="match status" value="1"/>
</dbReference>
<dbReference type="Pfam" id="PF06140">
    <property type="entry name" value="Ifi-6-16"/>
    <property type="match status" value="1"/>
</dbReference>
<dbReference type="Gene3D" id="3.30.40.10">
    <property type="entry name" value="Zinc/RING finger domain, C3HC4 (zinc finger)"/>
    <property type="match status" value="1"/>
</dbReference>
<dbReference type="InterPro" id="IPR038213">
    <property type="entry name" value="IFI6/IFI27-like_sf"/>
</dbReference>
<dbReference type="Proteomes" id="UP000218811">
    <property type="component" value="Unassembled WGS sequence"/>
</dbReference>
<evidence type="ECO:0000256" key="4">
    <source>
        <dbReference type="ARBA" id="ARBA00022989"/>
    </source>
</evidence>
<dbReference type="InterPro" id="IPR013083">
    <property type="entry name" value="Znf_RING/FYVE/PHD"/>
</dbReference>
<keyword evidence="4 7" id="KW-1133">Transmembrane helix</keyword>
<feature type="transmembrane region" description="Helical" evidence="7">
    <location>
        <begin position="56"/>
        <end position="79"/>
    </location>
</feature>
<evidence type="ECO:0000256" key="3">
    <source>
        <dbReference type="ARBA" id="ARBA00022692"/>
    </source>
</evidence>
<dbReference type="Gene3D" id="6.10.110.10">
    <property type="match status" value="1"/>
</dbReference>
<reference evidence="9 10" key="1">
    <citation type="journal article" date="2012" name="Science">
        <title>The Paleozoic origin of enzymatic lignin decomposition reconstructed from 31 fungal genomes.</title>
        <authorList>
            <person name="Floudas D."/>
            <person name="Binder M."/>
            <person name="Riley R."/>
            <person name="Barry K."/>
            <person name="Blanchette R.A."/>
            <person name="Henrissat B."/>
            <person name="Martinez A.T."/>
            <person name="Otillar R."/>
            <person name="Spatafora J.W."/>
            <person name="Yadav J.S."/>
            <person name="Aerts A."/>
            <person name="Benoit I."/>
            <person name="Boyd A."/>
            <person name="Carlson A."/>
            <person name="Copeland A."/>
            <person name="Coutinho P.M."/>
            <person name="de Vries R.P."/>
            <person name="Ferreira P."/>
            <person name="Findley K."/>
            <person name="Foster B."/>
            <person name="Gaskell J."/>
            <person name="Glotzer D."/>
            <person name="Gorecki P."/>
            <person name="Heitman J."/>
            <person name="Hesse C."/>
            <person name="Hori C."/>
            <person name="Igarashi K."/>
            <person name="Jurgens J.A."/>
            <person name="Kallen N."/>
            <person name="Kersten P."/>
            <person name="Kohler A."/>
            <person name="Kuees U."/>
            <person name="Kumar T.K.A."/>
            <person name="Kuo A."/>
            <person name="LaButti K."/>
            <person name="Larrondo L.F."/>
            <person name="Lindquist E."/>
            <person name="Ling A."/>
            <person name="Lombard V."/>
            <person name="Lucas S."/>
            <person name="Lundell T."/>
            <person name="Martin R."/>
            <person name="McLaughlin D.J."/>
            <person name="Morgenstern I."/>
            <person name="Morin E."/>
            <person name="Murat C."/>
            <person name="Nagy L.G."/>
            <person name="Nolan M."/>
            <person name="Ohm R.A."/>
            <person name="Patyshakuliyeva A."/>
            <person name="Rokas A."/>
            <person name="Ruiz-Duenas F.J."/>
            <person name="Sabat G."/>
            <person name="Salamov A."/>
            <person name="Samejima M."/>
            <person name="Schmutz J."/>
            <person name="Slot J.C."/>
            <person name="St John F."/>
            <person name="Stenlid J."/>
            <person name="Sun H."/>
            <person name="Sun S."/>
            <person name="Syed K."/>
            <person name="Tsang A."/>
            <person name="Wiebenga A."/>
            <person name="Young D."/>
            <person name="Pisabarro A."/>
            <person name="Eastwood D.C."/>
            <person name="Martin F."/>
            <person name="Cullen D."/>
            <person name="Grigoriev I.V."/>
            <person name="Hibbett D.S."/>
        </authorList>
    </citation>
    <scope>NUCLEOTIDE SEQUENCE [LARGE SCALE GENOMIC DNA]</scope>
    <source>
        <strain evidence="9 10">MD-104</strain>
    </source>
</reference>
<dbReference type="PANTHER" id="PTHR16932">
    <property type="entry name" value="INTERFERON ALPHA-INDUCIBLE PROTEIN 27"/>
    <property type="match status" value="1"/>
</dbReference>